<dbReference type="InterPro" id="IPR001460">
    <property type="entry name" value="PCN-bd_Tpept"/>
</dbReference>
<dbReference type="Gene3D" id="3.40.710.10">
    <property type="entry name" value="DD-peptidase/beta-lactamase superfamily"/>
    <property type="match status" value="2"/>
</dbReference>
<feature type="transmembrane region" description="Helical" evidence="11">
    <location>
        <begin position="12"/>
        <end position="34"/>
    </location>
</feature>
<evidence type="ECO:0000256" key="2">
    <source>
        <dbReference type="ARBA" id="ARBA00004236"/>
    </source>
</evidence>
<dbReference type="InterPro" id="IPR012338">
    <property type="entry name" value="Beta-lactam/transpept-like"/>
</dbReference>
<dbReference type="SUPFAM" id="SSF56519">
    <property type="entry name" value="Penicillin binding protein dimerisation domain"/>
    <property type="match status" value="1"/>
</dbReference>
<evidence type="ECO:0000259" key="12">
    <source>
        <dbReference type="Pfam" id="PF00905"/>
    </source>
</evidence>
<evidence type="ECO:0000256" key="8">
    <source>
        <dbReference type="ARBA" id="ARBA00022989"/>
    </source>
</evidence>
<keyword evidence="9 11" id="KW-0472">Membrane</keyword>
<dbReference type="PANTHER" id="PTHR30627:SF2">
    <property type="entry name" value="PEPTIDOGLYCAN D,D-TRANSPEPTIDASE MRDA"/>
    <property type="match status" value="1"/>
</dbReference>
<dbReference type="Pfam" id="PF00905">
    <property type="entry name" value="Transpeptidase"/>
    <property type="match status" value="2"/>
</dbReference>
<dbReference type="Proteomes" id="UP000183952">
    <property type="component" value="Unassembled WGS sequence"/>
</dbReference>
<evidence type="ECO:0000256" key="9">
    <source>
        <dbReference type="ARBA" id="ARBA00023136"/>
    </source>
</evidence>
<protein>
    <submittedName>
        <fullName evidence="14">Penicillin-binding protein 2</fullName>
    </submittedName>
</protein>
<evidence type="ECO:0000259" key="13">
    <source>
        <dbReference type="Pfam" id="PF03717"/>
    </source>
</evidence>
<dbReference type="GO" id="GO:0009252">
    <property type="term" value="P:peptidoglycan biosynthetic process"/>
    <property type="evidence" value="ECO:0007669"/>
    <property type="project" value="UniProtKB-KW"/>
</dbReference>
<dbReference type="GO" id="GO:0071555">
    <property type="term" value="P:cell wall organization"/>
    <property type="evidence" value="ECO:0007669"/>
    <property type="project" value="UniProtKB-KW"/>
</dbReference>
<dbReference type="GO" id="GO:0008360">
    <property type="term" value="P:regulation of cell shape"/>
    <property type="evidence" value="ECO:0007669"/>
    <property type="project" value="UniProtKB-KW"/>
</dbReference>
<feature type="domain" description="Penicillin-binding protein transpeptidase" evidence="12">
    <location>
        <begin position="769"/>
        <end position="957"/>
    </location>
</feature>
<evidence type="ECO:0000313" key="14">
    <source>
        <dbReference type="EMBL" id="SHJ47130.1"/>
    </source>
</evidence>
<dbReference type="GO" id="GO:0008658">
    <property type="term" value="F:penicillin binding"/>
    <property type="evidence" value="ECO:0007669"/>
    <property type="project" value="InterPro"/>
</dbReference>
<dbReference type="Pfam" id="PF03717">
    <property type="entry name" value="PBP_dimer"/>
    <property type="match status" value="1"/>
</dbReference>
<sequence length="1000" mass="113064">MKNRKKKKKQFNRYTTFVIIMIFIFGAIISKTFYLQIIRGPYYSAKASNRSHSMLTTAAPRGEIFDINGELLATNRQSYTLMFNNTEESLDKFYDTIDKVYSILEEHDESIDDDFPLKVNPVRFEFNASSEESLKWLENRFKKDRDIHVEITRKTYEDKKYSELNEEQKKVIEDKLSKFTAEETFNYMICQDGYRIYDVVKKDYIDESWKMQSDKSMGEEQGKNEIAKYWNKLKKEEKLNYLKSKYDDESIRKYLIIKDKIKMHSFSNNSLANDGTTLASDLPKEVAYVFEQLQTELPGISISKQPIREYPNGELGSSFIGYIRKINSYEKGKYEEKGYNAYTDYIGAAGIEKEYEDILAGNKGQLSVEKNKLGRASKTLGEQVAYPGSSIQLTIDKNLQAVAEKALDDELEILRKLGNLKPDGRVDDANKTNATRGAAVVQDVNTGAVLALVSRPGYDPNIFTTGQLSPEDYERYFNPDLEKFGREYIKNSGLLKLTTFADEDISALDNNKKMEYLLNKIFPIDKRIPNNTTVREDLYDLYPKPFYNYATKSLIPPGSTFKPVTGLAGLEEGVITPSTRIYDAGPYNKRYKQFQGASWMYNLYRGSHGSQNLAEALRDSNNYYMYEVADRLFEKGGVETKEGLNGLAKYAWKLGLGADPDTDPVYSTGIEIDESFGQVYNYESGKTRLSVMITQSLYDYLKKGKASIAGITYKGIDIIPYNNESEKINKIKVELTNAIKAEMASNKNGYVSPKIKELLKSLIDASPELKKNNYSEKDISNMMEAIQSSVNDARNEIKSGANAYNASIGQGLNSFTPLQLSNYVATLVNGGIKYKVHIVNKIMDPDGNVLKDYSKEPQILSRADFNKGNVEEVKKGMKDVTSDGGTASTAFKNFPIHSGGKTGSATYNVKQDEIGRTAYGNFVGFAPYEKPEIAVSVVLFDGGHGGYAAEVAKAIYEEYFKEDIYKLKPSYKFKYPDLGKQLAKENVDDKVNSKKTGGVD</sequence>
<dbReference type="OrthoDB" id="9757901at2"/>
<dbReference type="SUPFAM" id="SSF56601">
    <property type="entry name" value="beta-lactamase/transpeptidase-like"/>
    <property type="match status" value="1"/>
</dbReference>
<evidence type="ECO:0000256" key="11">
    <source>
        <dbReference type="SAM" id="Phobius"/>
    </source>
</evidence>
<gene>
    <name evidence="14" type="ORF">SAMN02745248_00224</name>
</gene>
<keyword evidence="5 11" id="KW-0812">Transmembrane</keyword>
<keyword evidence="4" id="KW-1003">Cell membrane</keyword>
<evidence type="ECO:0000256" key="7">
    <source>
        <dbReference type="ARBA" id="ARBA00022984"/>
    </source>
</evidence>
<evidence type="ECO:0000256" key="6">
    <source>
        <dbReference type="ARBA" id="ARBA00022960"/>
    </source>
</evidence>
<keyword evidence="15" id="KW-1185">Reference proteome</keyword>
<feature type="domain" description="Penicillin-binding protein transpeptidase" evidence="12">
    <location>
        <begin position="437"/>
        <end position="675"/>
    </location>
</feature>
<keyword evidence="10" id="KW-0961">Cell wall biogenesis/degradation</keyword>
<evidence type="ECO:0000256" key="1">
    <source>
        <dbReference type="ARBA" id="ARBA00004167"/>
    </source>
</evidence>
<reference evidence="14 15" key="1">
    <citation type="submission" date="2016-11" db="EMBL/GenBank/DDBJ databases">
        <authorList>
            <person name="Jaros S."/>
            <person name="Januszkiewicz K."/>
            <person name="Wedrychowicz H."/>
        </authorList>
    </citation>
    <scope>NUCLEOTIDE SEQUENCE [LARGE SCALE GENOMIC DNA]</scope>
    <source>
        <strain evidence="14 15">DSM 3090</strain>
    </source>
</reference>
<dbReference type="STRING" id="1121331.SAMN02745248_00224"/>
<comment type="similarity">
    <text evidence="3">Belongs to the transpeptidase family.</text>
</comment>
<dbReference type="PANTHER" id="PTHR30627">
    <property type="entry name" value="PEPTIDOGLYCAN D,D-TRANSPEPTIDASE"/>
    <property type="match status" value="1"/>
</dbReference>
<dbReference type="EMBL" id="FRAD01000003">
    <property type="protein sequence ID" value="SHJ47130.1"/>
    <property type="molecule type" value="Genomic_DNA"/>
</dbReference>
<feature type="domain" description="Penicillin-binding protein dimerisation" evidence="13">
    <location>
        <begin position="57"/>
        <end position="379"/>
    </location>
</feature>
<evidence type="ECO:0000256" key="10">
    <source>
        <dbReference type="ARBA" id="ARBA00023316"/>
    </source>
</evidence>
<evidence type="ECO:0000256" key="3">
    <source>
        <dbReference type="ARBA" id="ARBA00007171"/>
    </source>
</evidence>
<comment type="subcellular location">
    <subcellularLocation>
        <location evidence="2">Cell membrane</location>
    </subcellularLocation>
    <subcellularLocation>
        <location evidence="1">Membrane</location>
        <topology evidence="1">Single-pass membrane protein</topology>
    </subcellularLocation>
</comment>
<evidence type="ECO:0000256" key="5">
    <source>
        <dbReference type="ARBA" id="ARBA00022692"/>
    </source>
</evidence>
<dbReference type="GO" id="GO:0071972">
    <property type="term" value="F:peptidoglycan L,D-transpeptidase activity"/>
    <property type="evidence" value="ECO:0007669"/>
    <property type="project" value="TreeGrafter"/>
</dbReference>
<keyword evidence="7" id="KW-0573">Peptidoglycan synthesis</keyword>
<dbReference type="AlphaFoldDB" id="A0A1M6JK90"/>
<evidence type="ECO:0000313" key="15">
    <source>
        <dbReference type="Proteomes" id="UP000183952"/>
    </source>
</evidence>
<dbReference type="InterPro" id="IPR050515">
    <property type="entry name" value="Beta-lactam/transpept"/>
</dbReference>
<dbReference type="InterPro" id="IPR005311">
    <property type="entry name" value="PBP_dimer"/>
</dbReference>
<name>A0A1M6JK90_9CLOT</name>
<organism evidence="14 15">
    <name type="scientific">Hathewaya proteolytica DSM 3090</name>
    <dbReference type="NCBI Taxonomy" id="1121331"/>
    <lineage>
        <taxon>Bacteria</taxon>
        <taxon>Bacillati</taxon>
        <taxon>Bacillota</taxon>
        <taxon>Clostridia</taxon>
        <taxon>Eubacteriales</taxon>
        <taxon>Clostridiaceae</taxon>
        <taxon>Hathewaya</taxon>
    </lineage>
</organism>
<dbReference type="RefSeq" id="WP_072901368.1">
    <property type="nucleotide sequence ID" value="NZ_FRAD01000003.1"/>
</dbReference>
<evidence type="ECO:0000256" key="4">
    <source>
        <dbReference type="ARBA" id="ARBA00022475"/>
    </source>
</evidence>
<dbReference type="InterPro" id="IPR036138">
    <property type="entry name" value="PBP_dimer_sf"/>
</dbReference>
<dbReference type="GO" id="GO:0005886">
    <property type="term" value="C:plasma membrane"/>
    <property type="evidence" value="ECO:0007669"/>
    <property type="project" value="UniProtKB-SubCell"/>
</dbReference>
<keyword evidence="6" id="KW-0133">Cell shape</keyword>
<accession>A0A1M6JK90</accession>
<proteinExistence type="inferred from homology"/>
<dbReference type="Gene3D" id="3.90.1310.10">
    <property type="entry name" value="Penicillin-binding protein 2a (Domain 2)"/>
    <property type="match status" value="2"/>
</dbReference>
<keyword evidence="8 11" id="KW-1133">Transmembrane helix</keyword>